<evidence type="ECO:0000256" key="2">
    <source>
        <dbReference type="SAM" id="SignalP"/>
    </source>
</evidence>
<evidence type="ECO:0000313" key="4">
    <source>
        <dbReference type="Proteomes" id="UP000095751"/>
    </source>
</evidence>
<reference evidence="3 4" key="1">
    <citation type="submission" date="2016-09" db="EMBL/GenBank/DDBJ databases">
        <title>Extensive genetic diversity and differential bi-allelic expression allows diatom success in the polar Southern Ocean.</title>
        <authorList>
            <consortium name="DOE Joint Genome Institute"/>
            <person name="Mock T."/>
            <person name="Otillar R.P."/>
            <person name="Strauss J."/>
            <person name="Dupont C."/>
            <person name="Frickenhaus S."/>
            <person name="Maumus F."/>
            <person name="Mcmullan M."/>
            <person name="Sanges R."/>
            <person name="Schmutz J."/>
            <person name="Toseland A."/>
            <person name="Valas R."/>
            <person name="Veluchamy A."/>
            <person name="Ward B.J."/>
            <person name="Allen A."/>
            <person name="Barry K."/>
            <person name="Falciatore A."/>
            <person name="Ferrante M."/>
            <person name="Fortunato A.E."/>
            <person name="Gloeckner G."/>
            <person name="Gruber A."/>
            <person name="Hipkin R."/>
            <person name="Janech M."/>
            <person name="Kroth P."/>
            <person name="Leese F."/>
            <person name="Lindquist E."/>
            <person name="Lyon B.R."/>
            <person name="Martin J."/>
            <person name="Mayer C."/>
            <person name="Parker M."/>
            <person name="Quesneville H."/>
            <person name="Raymond J."/>
            <person name="Uhlig C."/>
            <person name="Valentin K.U."/>
            <person name="Worden A.Z."/>
            <person name="Armbrust E.V."/>
            <person name="Bowler C."/>
            <person name="Green B."/>
            <person name="Moulton V."/>
            <person name="Van Oosterhout C."/>
            <person name="Grigoriev I."/>
        </authorList>
    </citation>
    <scope>NUCLEOTIDE SEQUENCE [LARGE SCALE GENOMIC DNA]</scope>
    <source>
        <strain evidence="3 4">CCMP1102</strain>
    </source>
</reference>
<protein>
    <submittedName>
        <fullName evidence="3">Uncharacterized protein</fullName>
    </submittedName>
</protein>
<feature type="chain" id="PRO_5009193406" evidence="2">
    <location>
        <begin position="24"/>
        <end position="370"/>
    </location>
</feature>
<keyword evidence="2" id="KW-0732">Signal</keyword>
<proteinExistence type="predicted"/>
<evidence type="ECO:0000256" key="1">
    <source>
        <dbReference type="SAM" id="Phobius"/>
    </source>
</evidence>
<feature type="transmembrane region" description="Helical" evidence="1">
    <location>
        <begin position="290"/>
        <end position="313"/>
    </location>
</feature>
<feature type="transmembrane region" description="Helical" evidence="1">
    <location>
        <begin position="98"/>
        <end position="117"/>
    </location>
</feature>
<keyword evidence="1" id="KW-1133">Transmembrane helix</keyword>
<keyword evidence="1" id="KW-0472">Membrane</keyword>
<dbReference type="InParanoid" id="A0A1E7FPJ7"/>
<dbReference type="AlphaFoldDB" id="A0A1E7FPJ7"/>
<feature type="signal peptide" evidence="2">
    <location>
        <begin position="1"/>
        <end position="23"/>
    </location>
</feature>
<dbReference type="KEGG" id="fcy:FRACYDRAFT_236076"/>
<dbReference type="Proteomes" id="UP000095751">
    <property type="component" value="Unassembled WGS sequence"/>
</dbReference>
<keyword evidence="1" id="KW-0812">Transmembrane</keyword>
<sequence>MGNMRIGVLVLWFVFLLWGVLYSATGRVRFWKQCNSQCSLAEMNQYWADCCCLECIDGLYSDSDLPYEYTTTSADDELPWWTCCNVEEAYHRFRINSIAFLLLFYINFWFWYFGYAFSPTSIIGFSKATTNPEGNEKLEYGPRTTISDSRVIRHVSLHNSNTSINDGEEQEQQQDQEPGFVNDEYFATVQLFGPDLQLIDIPLKSSDVYNQLQDYCEARDGEWWKTKTTDVSNPTNGYSLITIGDDSKQLYIYRPYSYHSPWKFEQPGSALFAVLGAIVFLGEVPTQRSLLVFLFTNVFMALLARCMFSLFGYHGKGGRVIARDQQSYQGSNVGFLCLREHTHCPVILARCLVVRFMEQESESDALGIGE</sequence>
<gene>
    <name evidence="3" type="ORF">FRACYDRAFT_236076</name>
</gene>
<name>A0A1E7FPJ7_9STRA</name>
<evidence type="ECO:0000313" key="3">
    <source>
        <dbReference type="EMBL" id="OEU20015.1"/>
    </source>
</evidence>
<dbReference type="EMBL" id="KV784355">
    <property type="protein sequence ID" value="OEU20015.1"/>
    <property type="molecule type" value="Genomic_DNA"/>
</dbReference>
<keyword evidence="4" id="KW-1185">Reference proteome</keyword>
<accession>A0A1E7FPJ7</accession>
<organism evidence="3 4">
    <name type="scientific">Fragilariopsis cylindrus CCMP1102</name>
    <dbReference type="NCBI Taxonomy" id="635003"/>
    <lineage>
        <taxon>Eukaryota</taxon>
        <taxon>Sar</taxon>
        <taxon>Stramenopiles</taxon>
        <taxon>Ochrophyta</taxon>
        <taxon>Bacillariophyta</taxon>
        <taxon>Bacillariophyceae</taxon>
        <taxon>Bacillariophycidae</taxon>
        <taxon>Bacillariales</taxon>
        <taxon>Bacillariaceae</taxon>
        <taxon>Fragilariopsis</taxon>
    </lineage>
</organism>